<dbReference type="InterPro" id="IPR032857">
    <property type="entry name" value="ALKBH4"/>
</dbReference>
<accession>B9S1Q6</accession>
<dbReference type="InterPro" id="IPR012677">
    <property type="entry name" value="Nucleotide-bd_a/b_plait_sf"/>
</dbReference>
<dbReference type="EMBL" id="EQ973844">
    <property type="protein sequence ID" value="EEF42525.1"/>
    <property type="molecule type" value="Genomic_DNA"/>
</dbReference>
<dbReference type="InParanoid" id="B9S1Q6"/>
<dbReference type="Gene3D" id="2.60.120.590">
    <property type="entry name" value="Alpha-ketoglutarate-dependent dioxygenase AlkB-like"/>
    <property type="match status" value="1"/>
</dbReference>
<feature type="domain" description="Fe2OG dioxygenase" evidence="4">
    <location>
        <begin position="233"/>
        <end position="363"/>
    </location>
</feature>
<dbReference type="FunFam" id="2.60.120.590:FF:000018">
    <property type="entry name" value="ALKylated DNA repair protein AlkB homolog"/>
    <property type="match status" value="1"/>
</dbReference>
<evidence type="ECO:0000313" key="6">
    <source>
        <dbReference type="Proteomes" id="UP000008311"/>
    </source>
</evidence>
<comment type="similarity">
    <text evidence="1">Belongs to the alkB family.</text>
</comment>
<reference evidence="6" key="1">
    <citation type="journal article" date="2010" name="Nat. Biotechnol.">
        <title>Draft genome sequence of the oilseed species Ricinus communis.</title>
        <authorList>
            <person name="Chan A.P."/>
            <person name="Crabtree J."/>
            <person name="Zhao Q."/>
            <person name="Lorenzi H."/>
            <person name="Orvis J."/>
            <person name="Puiu D."/>
            <person name="Melake-Berhan A."/>
            <person name="Jones K.M."/>
            <person name="Redman J."/>
            <person name="Chen G."/>
            <person name="Cahoon E.B."/>
            <person name="Gedil M."/>
            <person name="Stanke M."/>
            <person name="Haas B.J."/>
            <person name="Wortman J.R."/>
            <person name="Fraser-Liggett C.M."/>
            <person name="Ravel J."/>
            <person name="Rabinowicz P.D."/>
        </authorList>
    </citation>
    <scope>NUCLEOTIDE SEQUENCE [LARGE SCALE GENOMIC DNA]</scope>
    <source>
        <strain evidence="6">cv. Hale</strain>
    </source>
</reference>
<dbReference type="Proteomes" id="UP000008311">
    <property type="component" value="Unassembled WGS sequence"/>
</dbReference>
<keyword evidence="2" id="KW-0694">RNA-binding</keyword>
<dbReference type="InterPro" id="IPR027450">
    <property type="entry name" value="AlkB-like"/>
</dbReference>
<dbReference type="GO" id="GO:0003723">
    <property type="term" value="F:RNA binding"/>
    <property type="evidence" value="ECO:0007669"/>
    <property type="project" value="UniProtKB-UniRule"/>
</dbReference>
<dbReference type="SUPFAM" id="SSF51197">
    <property type="entry name" value="Clavaminate synthase-like"/>
    <property type="match status" value="1"/>
</dbReference>
<dbReference type="PANTHER" id="PTHR12463:SF1">
    <property type="entry name" value="2-OXOGLUTARATE AND FE-DEPENDENT OXYGENASE FAMILY PROTEIN"/>
    <property type="match status" value="1"/>
</dbReference>
<dbReference type="PROSITE" id="PS51471">
    <property type="entry name" value="FE2OG_OXY"/>
    <property type="match status" value="1"/>
</dbReference>
<dbReference type="InterPro" id="IPR005123">
    <property type="entry name" value="Oxoglu/Fe-dep_dioxygenase_dom"/>
</dbReference>
<dbReference type="Pfam" id="PF13532">
    <property type="entry name" value="2OG-FeII_Oxy_2"/>
    <property type="match status" value="1"/>
</dbReference>
<dbReference type="PROSITE" id="PS50102">
    <property type="entry name" value="RRM"/>
    <property type="match status" value="1"/>
</dbReference>
<name>B9S1Q6_RICCO</name>
<dbReference type="FunCoup" id="B9S1Q6">
    <property type="interactions" value="2534"/>
</dbReference>
<evidence type="ECO:0000256" key="2">
    <source>
        <dbReference type="PROSITE-ProRule" id="PRU00176"/>
    </source>
</evidence>
<keyword evidence="6" id="KW-1185">Reference proteome</keyword>
<feature type="domain" description="RRM" evidence="3">
    <location>
        <begin position="56"/>
        <end position="134"/>
    </location>
</feature>
<dbReference type="AlphaFoldDB" id="B9S1Q6"/>
<evidence type="ECO:0000259" key="4">
    <source>
        <dbReference type="PROSITE" id="PS51471"/>
    </source>
</evidence>
<dbReference type="PANTHER" id="PTHR12463">
    <property type="entry name" value="OXYGENASE-RELATED"/>
    <property type="match status" value="1"/>
</dbReference>
<sequence>MRTKELYSLACGREASPVTASSFQLPAKPSNLLVSIMGLTRPRFTRPKGVDEHLNPNLYVANCGPAVGISYEMIESVFSSFGEVKGVYAADESGARVIVSYFEVSSAQSAFNSLSGKPCPRFGGRYLHIRFSVLQPTCEVNDSIPVSLVASELNIPGLYLLPDFVSAEEEQELLAAVDARPWKSLSKRRVQHYGYEFCYQTRNVDTKQQLGELPPFISLVLERILSFPELGESASSILDQLTVNEYPRGVGLSPHIDTHSAFEGSIFSLSLAGPCIMEFRRYSDDSRAPKATTNNEMIIENPDNGTNLVRRAIYLPPRSMLLLSGEARYAWQHYIPHHKIDTVNGNVITRGSRRVSFTFRKVRALSFWRKQSRLSAKPQGVRIDMIIHTAKYEMRWVIVGKNEKKRRAIHLAMSVGSLPEV</sequence>
<dbReference type="SUPFAM" id="SSF54928">
    <property type="entry name" value="RNA-binding domain, RBD"/>
    <property type="match status" value="1"/>
</dbReference>
<protein>
    <submittedName>
        <fullName evidence="5">Nucleic acid binding protein, putative</fullName>
    </submittedName>
</protein>
<dbReference type="GO" id="GO:0070988">
    <property type="term" value="P:demethylation"/>
    <property type="evidence" value="ECO:0007669"/>
    <property type="project" value="InterPro"/>
</dbReference>
<organism evidence="5 6">
    <name type="scientific">Ricinus communis</name>
    <name type="common">Castor bean</name>
    <dbReference type="NCBI Taxonomy" id="3988"/>
    <lineage>
        <taxon>Eukaryota</taxon>
        <taxon>Viridiplantae</taxon>
        <taxon>Streptophyta</taxon>
        <taxon>Embryophyta</taxon>
        <taxon>Tracheophyta</taxon>
        <taxon>Spermatophyta</taxon>
        <taxon>Magnoliopsida</taxon>
        <taxon>eudicotyledons</taxon>
        <taxon>Gunneridae</taxon>
        <taxon>Pentapetalae</taxon>
        <taxon>rosids</taxon>
        <taxon>fabids</taxon>
        <taxon>Malpighiales</taxon>
        <taxon>Euphorbiaceae</taxon>
        <taxon>Acalyphoideae</taxon>
        <taxon>Acalypheae</taxon>
        <taxon>Ricinus</taxon>
    </lineage>
</organism>
<dbReference type="Gene3D" id="3.30.70.330">
    <property type="match status" value="1"/>
</dbReference>
<proteinExistence type="inferred from homology"/>
<dbReference type="eggNOG" id="KOG4176">
    <property type="taxonomic scope" value="Eukaryota"/>
</dbReference>
<dbReference type="InterPro" id="IPR037151">
    <property type="entry name" value="AlkB-like_sf"/>
</dbReference>
<gene>
    <name evidence="5" type="ORF">RCOM_0867260</name>
</gene>
<dbReference type="InterPro" id="IPR000504">
    <property type="entry name" value="RRM_dom"/>
</dbReference>
<evidence type="ECO:0000256" key="1">
    <source>
        <dbReference type="ARBA" id="ARBA00007879"/>
    </source>
</evidence>
<dbReference type="STRING" id="3988.B9S1Q6"/>
<evidence type="ECO:0000259" key="3">
    <source>
        <dbReference type="PROSITE" id="PS50102"/>
    </source>
</evidence>
<dbReference type="InterPro" id="IPR035979">
    <property type="entry name" value="RBD_domain_sf"/>
</dbReference>
<evidence type="ECO:0000313" key="5">
    <source>
        <dbReference type="EMBL" id="EEF42525.1"/>
    </source>
</evidence>